<dbReference type="FunFam" id="2.60.40.10:FF:000088">
    <property type="entry name" value="Butyrophilin subfamily 1 member A1"/>
    <property type="match status" value="2"/>
</dbReference>
<evidence type="ECO:0000256" key="1">
    <source>
        <dbReference type="ARBA" id="ARBA00004479"/>
    </source>
</evidence>
<feature type="transmembrane region" description="Helical" evidence="12">
    <location>
        <begin position="202"/>
        <end position="221"/>
    </location>
</feature>
<dbReference type="Gene3D" id="2.60.120.920">
    <property type="match status" value="1"/>
</dbReference>
<dbReference type="EMBL" id="VBQZ03000388">
    <property type="protein sequence ID" value="MXQ99233.1"/>
    <property type="molecule type" value="Genomic_DNA"/>
</dbReference>
<dbReference type="FunFam" id="2.60.120.920:FF:000040">
    <property type="entry name" value="Ret finger protein-like 4A"/>
    <property type="match status" value="1"/>
</dbReference>
<dbReference type="InterPro" id="IPR013106">
    <property type="entry name" value="Ig_V-set"/>
</dbReference>
<dbReference type="PROSITE" id="PS50188">
    <property type="entry name" value="B302_SPRY"/>
    <property type="match status" value="1"/>
</dbReference>
<evidence type="ECO:0000256" key="4">
    <source>
        <dbReference type="ARBA" id="ARBA00022723"/>
    </source>
</evidence>
<keyword evidence="8 12" id="KW-1133">Transmembrane helix</keyword>
<dbReference type="InterPro" id="IPR003877">
    <property type="entry name" value="SPRY_dom"/>
</dbReference>
<dbReference type="GO" id="GO:0009897">
    <property type="term" value="C:external side of plasma membrane"/>
    <property type="evidence" value="ECO:0007669"/>
    <property type="project" value="TreeGrafter"/>
</dbReference>
<dbReference type="SMART" id="SM00406">
    <property type="entry name" value="IGv"/>
    <property type="match status" value="2"/>
</dbReference>
<comment type="caution">
    <text evidence="15">The sequence shown here is derived from an EMBL/GenBank/DDBJ whole genome shotgun (WGS) entry which is preliminary data.</text>
</comment>
<organism evidence="15 16">
    <name type="scientific">Bos mutus</name>
    <name type="common">wild yak</name>
    <dbReference type="NCBI Taxonomy" id="72004"/>
    <lineage>
        <taxon>Eukaryota</taxon>
        <taxon>Metazoa</taxon>
        <taxon>Chordata</taxon>
        <taxon>Craniata</taxon>
        <taxon>Vertebrata</taxon>
        <taxon>Euteleostomi</taxon>
        <taxon>Mammalia</taxon>
        <taxon>Eutheria</taxon>
        <taxon>Laurasiatheria</taxon>
        <taxon>Artiodactyla</taxon>
        <taxon>Ruminantia</taxon>
        <taxon>Pecora</taxon>
        <taxon>Bovidae</taxon>
        <taxon>Bovinae</taxon>
        <taxon>Bos</taxon>
    </lineage>
</organism>
<feature type="domain" description="Ig-like" evidence="14">
    <location>
        <begin position="102"/>
        <end position="186"/>
    </location>
</feature>
<dbReference type="Proteomes" id="UP000322234">
    <property type="component" value="Unassembled WGS sequence"/>
</dbReference>
<dbReference type="GO" id="GO:0005737">
    <property type="term" value="C:cytoplasm"/>
    <property type="evidence" value="ECO:0007669"/>
    <property type="project" value="UniProtKB-ARBA"/>
</dbReference>
<evidence type="ECO:0000256" key="5">
    <source>
        <dbReference type="ARBA" id="ARBA00022729"/>
    </source>
</evidence>
<evidence type="ECO:0000256" key="9">
    <source>
        <dbReference type="ARBA" id="ARBA00023136"/>
    </source>
</evidence>
<dbReference type="PANTHER" id="PTHR24100">
    <property type="entry name" value="BUTYROPHILIN"/>
    <property type="match status" value="1"/>
</dbReference>
<proteinExistence type="inferred from homology"/>
<reference evidence="15" key="1">
    <citation type="submission" date="2019-10" db="EMBL/GenBank/DDBJ databases">
        <title>The sequence and de novo assembly of the wild yak genome.</title>
        <authorList>
            <person name="Liu Y."/>
        </authorList>
    </citation>
    <scope>NUCLEOTIDE SEQUENCE [LARGE SCALE GENOMIC DNA]</scope>
    <source>
        <strain evidence="15">WY2019</strain>
    </source>
</reference>
<evidence type="ECO:0000256" key="3">
    <source>
        <dbReference type="ARBA" id="ARBA00022692"/>
    </source>
</evidence>
<evidence type="ECO:0000259" key="13">
    <source>
        <dbReference type="PROSITE" id="PS50188"/>
    </source>
</evidence>
<name>A0A6B0SKE8_9CETA</name>
<feature type="domain" description="Ig-like" evidence="14">
    <location>
        <begin position="1"/>
        <end position="78"/>
    </location>
</feature>
<feature type="domain" description="Ig-like" evidence="14">
    <location>
        <begin position="395"/>
        <end position="479"/>
    </location>
</feature>
<keyword evidence="10" id="KW-0393">Immunoglobulin domain</keyword>
<dbReference type="GO" id="GO:0005102">
    <property type="term" value="F:signaling receptor binding"/>
    <property type="evidence" value="ECO:0007669"/>
    <property type="project" value="TreeGrafter"/>
</dbReference>
<dbReference type="InterPro" id="IPR003879">
    <property type="entry name" value="Butyrophylin_SPRY"/>
</dbReference>
<dbReference type="GO" id="GO:0001817">
    <property type="term" value="P:regulation of cytokine production"/>
    <property type="evidence" value="ECO:0007669"/>
    <property type="project" value="TreeGrafter"/>
</dbReference>
<dbReference type="InterPro" id="IPR053896">
    <property type="entry name" value="BTN3A2-like_Ig-C"/>
</dbReference>
<evidence type="ECO:0000259" key="14">
    <source>
        <dbReference type="PROSITE" id="PS50835"/>
    </source>
</evidence>
<dbReference type="SMART" id="SM00409">
    <property type="entry name" value="IG"/>
    <property type="match status" value="4"/>
</dbReference>
<gene>
    <name evidence="15" type="ORF">E5288_WYG005393</name>
</gene>
<dbReference type="SUPFAM" id="SSF49899">
    <property type="entry name" value="Concanavalin A-like lectins/glucanases"/>
    <property type="match status" value="1"/>
</dbReference>
<feature type="domain" description="Ig-like" evidence="14">
    <location>
        <begin position="290"/>
        <end position="371"/>
    </location>
</feature>
<keyword evidence="9 12" id="KW-0472">Membrane</keyword>
<protein>
    <recommendedName>
        <fullName evidence="17">Butyrophilin subfamily 1 member A1</fullName>
    </recommendedName>
</protein>
<dbReference type="SMART" id="SM00449">
    <property type="entry name" value="SPRY"/>
    <property type="match status" value="1"/>
</dbReference>
<evidence type="ECO:0000256" key="6">
    <source>
        <dbReference type="ARBA" id="ARBA00022771"/>
    </source>
</evidence>
<dbReference type="PROSITE" id="PS50835">
    <property type="entry name" value="IG_LIKE"/>
    <property type="match status" value="4"/>
</dbReference>
<keyword evidence="6" id="KW-0863">Zinc-finger</keyword>
<dbReference type="GO" id="GO:0050852">
    <property type="term" value="P:T cell receptor signaling pathway"/>
    <property type="evidence" value="ECO:0007669"/>
    <property type="project" value="TreeGrafter"/>
</dbReference>
<dbReference type="Gene3D" id="2.60.40.10">
    <property type="entry name" value="Immunoglobulins"/>
    <property type="match status" value="4"/>
</dbReference>
<sequence length="796" mass="88039">MLPCSLFPAVSAEDMELRWFRSKSLEAVFAYQNRQEQKEELMAPYAGRTSLVGDRLNQGYAAVRIQRVQASDNGLYTCFFRKGHFYEEAGLELKVAGVGSAPQVRITGPEEDGVRVVCTASGWFPKPQVQWRDLSGEKFLAFSEAHTQDAEGLFSVEAALVVRDSSVENVTCSILNPVLGREKAMAIFIPEPFFPQASPWKVAFSVSLTVLVILLLGAGCYTKREHSMKMQVRGEKETLCQTSEQDRQTKEEVLKDAAKFQEELERRKSAYLAGKFRVTGPLDPIVAVLGGEAVLPCSLFPAVSAEDMELRWFRSKSLETVFAYQNRQEQKEEQMTPYAGRTSLVGNRLNQGYAAVRIQRVQASDNGLYTCFFRKGHFYEEAGLELKVAGVGSAPQVRITGPEEDGVRVVCTASGWFPKPQVQWRDLSGEKFLAFSEAHTQDAEGLFSVEAALVVRDSSVENVTCSILNPVLGREKAMAIFIPEPFFPQASPWKVAFSVSLTVLVILLLGAGCYTKREHSMKMQVRGEKETLCQTSEQDRQTKEEVLKDAGKAGRGSRLVNVAAGAERDALTTGPESRALGKSQSRAGPVTLDPRSAHSDLVVSDKKTSVTLKASCVNAADKCSVLGFEGITSGRCYWEVEIRDGDQSEWALGVCREGVNREGWYGWYIESPDKGFWVVGRFERRYFAYTVPYTVLSLMQAPHPRLRVGVFLDHQEGDISFYNMTDGSHIFSFSQAFFSGTLFPYFMIRSGDVSMTVCSDVGGSEGLPVALSSPSLEEPIPGAPLELVRPYLVAPV</sequence>
<dbReference type="SUPFAM" id="SSF48726">
    <property type="entry name" value="Immunoglobulin"/>
    <property type="match status" value="4"/>
</dbReference>
<dbReference type="PRINTS" id="PR01407">
    <property type="entry name" value="BUTYPHLNCDUF"/>
</dbReference>
<dbReference type="CDD" id="cd13733">
    <property type="entry name" value="SPRY_PRY_C-I_1"/>
    <property type="match status" value="1"/>
</dbReference>
<evidence type="ECO:0000256" key="8">
    <source>
        <dbReference type="ARBA" id="ARBA00022989"/>
    </source>
</evidence>
<dbReference type="InterPro" id="IPR003599">
    <property type="entry name" value="Ig_sub"/>
</dbReference>
<dbReference type="InterPro" id="IPR036179">
    <property type="entry name" value="Ig-like_dom_sf"/>
</dbReference>
<evidence type="ECO:0000256" key="11">
    <source>
        <dbReference type="SAM" id="MobiDB-lite"/>
    </source>
</evidence>
<dbReference type="AlphaFoldDB" id="A0A6B0SKE8"/>
<evidence type="ECO:0000313" key="15">
    <source>
        <dbReference type="EMBL" id="MXQ99233.1"/>
    </source>
</evidence>
<dbReference type="Pfam" id="PF22705">
    <property type="entry name" value="C2-set_3"/>
    <property type="match status" value="2"/>
</dbReference>
<accession>A0A6B0SKE8</accession>
<comment type="similarity">
    <text evidence="2">Belongs to the immunoglobulin superfamily. BTN/MOG family.</text>
</comment>
<feature type="domain" description="B30.2/SPRY" evidence="13">
    <location>
        <begin position="570"/>
        <end position="764"/>
    </location>
</feature>
<dbReference type="FunFam" id="2.60.40.10:FF:000208">
    <property type="entry name" value="Butyrophilin subfamily 1 member A1"/>
    <property type="match status" value="2"/>
</dbReference>
<evidence type="ECO:0000313" key="16">
    <source>
        <dbReference type="Proteomes" id="UP000322234"/>
    </source>
</evidence>
<dbReference type="InterPro" id="IPR013320">
    <property type="entry name" value="ConA-like_dom_sf"/>
</dbReference>
<feature type="region of interest" description="Disordered" evidence="11">
    <location>
        <begin position="570"/>
        <end position="595"/>
    </location>
</feature>
<feature type="transmembrane region" description="Helical" evidence="12">
    <location>
        <begin position="495"/>
        <end position="512"/>
    </location>
</feature>
<keyword evidence="4" id="KW-0479">Metal-binding</keyword>
<keyword evidence="3 12" id="KW-0812">Transmembrane</keyword>
<evidence type="ECO:0000256" key="12">
    <source>
        <dbReference type="SAM" id="Phobius"/>
    </source>
</evidence>
<dbReference type="PANTHER" id="PTHR24100:SF64">
    <property type="entry name" value="BUTYROPHILIN, SUBFAMILY 3, MEMBER A3-RELATED"/>
    <property type="match status" value="1"/>
</dbReference>
<dbReference type="InterPro" id="IPR050504">
    <property type="entry name" value="IgSF_BTN/MOG"/>
</dbReference>
<dbReference type="Pfam" id="PF00622">
    <property type="entry name" value="SPRY"/>
    <property type="match status" value="1"/>
</dbReference>
<dbReference type="Pfam" id="PF07686">
    <property type="entry name" value="V-set"/>
    <property type="match status" value="2"/>
</dbReference>
<keyword evidence="7" id="KW-0862">Zinc</keyword>
<keyword evidence="16" id="KW-1185">Reference proteome</keyword>
<dbReference type="GO" id="GO:0008270">
    <property type="term" value="F:zinc ion binding"/>
    <property type="evidence" value="ECO:0007669"/>
    <property type="project" value="UniProtKB-KW"/>
</dbReference>
<dbReference type="InterPro" id="IPR043136">
    <property type="entry name" value="B30.2/SPRY_sf"/>
</dbReference>
<dbReference type="InterPro" id="IPR007110">
    <property type="entry name" value="Ig-like_dom"/>
</dbReference>
<evidence type="ECO:0000256" key="2">
    <source>
        <dbReference type="ARBA" id="ARBA00007591"/>
    </source>
</evidence>
<keyword evidence="5" id="KW-0732">Signal</keyword>
<evidence type="ECO:0000256" key="10">
    <source>
        <dbReference type="ARBA" id="ARBA00023319"/>
    </source>
</evidence>
<dbReference type="InterPro" id="IPR013783">
    <property type="entry name" value="Ig-like_fold"/>
</dbReference>
<evidence type="ECO:0008006" key="17">
    <source>
        <dbReference type="Google" id="ProtNLM"/>
    </source>
</evidence>
<dbReference type="InterPro" id="IPR001870">
    <property type="entry name" value="B30.2/SPRY"/>
</dbReference>
<evidence type="ECO:0000256" key="7">
    <source>
        <dbReference type="ARBA" id="ARBA00022833"/>
    </source>
</evidence>
<comment type="subcellular location">
    <subcellularLocation>
        <location evidence="1">Membrane</location>
        <topology evidence="1">Single-pass type I membrane protein</topology>
    </subcellularLocation>
</comment>
<dbReference type="CDD" id="cd05713">
    <property type="entry name" value="IgV_MOG_like"/>
    <property type="match status" value="1"/>
</dbReference>